<protein>
    <submittedName>
        <fullName evidence="2">Prothoracicotropic hormone</fullName>
    </submittedName>
</protein>
<sequence length="127" mass="14380">MYILLFALALFSYGMAEMETRLDLMRYCLLKKGRLLQEGSSCTCPPGKEIVLDLGNGFYPRFLSTFECDSIAYLPLLCSSFSYNVQVLRRREKGDPLDQTLPESLKSSWKFVNIPVNVGCTCNNNIS</sequence>
<name>A0A7U0K8R9_LYGHE</name>
<proteinExistence type="evidence at transcript level"/>
<dbReference type="EMBL" id="MT895872">
    <property type="protein sequence ID" value="QQW38907.1"/>
    <property type="molecule type" value="mRNA"/>
</dbReference>
<keyword evidence="1" id="KW-0732">Signal</keyword>
<evidence type="ECO:0000256" key="1">
    <source>
        <dbReference type="SAM" id="SignalP"/>
    </source>
</evidence>
<dbReference type="InterPro" id="IPR029034">
    <property type="entry name" value="Cystine-knot_cytokine"/>
</dbReference>
<dbReference type="AlphaFoldDB" id="A0A7U0K8R9"/>
<reference evidence="2" key="1">
    <citation type="journal article" date="2020" name="Gen. Comp. Endocrinol.">
        <title>Filling in the gaps: A reevaluation of the Lygus hesperus peptidome using an expanded de novo assembled transcriptome and molecular cloning.</title>
        <authorList>
            <person name="Joe Hull J."/>
            <person name="Gross R.J."/>
            <person name="Brent C.S."/>
            <person name="Christie A.E."/>
        </authorList>
    </citation>
    <scope>NUCLEOTIDE SEQUENCE</scope>
    <source>
        <tissue evidence="2">Mixed sex 7-day-old adult head</tissue>
    </source>
</reference>
<feature type="signal peptide" evidence="1">
    <location>
        <begin position="1"/>
        <end position="16"/>
    </location>
</feature>
<organism evidence="2">
    <name type="scientific">Lygus hesperus</name>
    <name type="common">Western plant bug</name>
    <dbReference type="NCBI Taxonomy" id="30085"/>
    <lineage>
        <taxon>Eukaryota</taxon>
        <taxon>Metazoa</taxon>
        <taxon>Ecdysozoa</taxon>
        <taxon>Arthropoda</taxon>
        <taxon>Hexapoda</taxon>
        <taxon>Insecta</taxon>
        <taxon>Pterygota</taxon>
        <taxon>Neoptera</taxon>
        <taxon>Paraneoptera</taxon>
        <taxon>Hemiptera</taxon>
        <taxon>Heteroptera</taxon>
        <taxon>Panheteroptera</taxon>
        <taxon>Cimicomorpha</taxon>
        <taxon>Miridae</taxon>
        <taxon>Mirini</taxon>
        <taxon>Lygus</taxon>
    </lineage>
</organism>
<feature type="chain" id="PRO_5031481104" evidence="1">
    <location>
        <begin position="17"/>
        <end position="127"/>
    </location>
</feature>
<evidence type="ECO:0000313" key="2">
    <source>
        <dbReference type="EMBL" id="QQW38907.1"/>
    </source>
</evidence>
<reference evidence="2" key="2">
    <citation type="submission" date="2020-08" db="EMBL/GenBank/DDBJ databases">
        <authorList>
            <person name="Hull J."/>
            <person name="Gross R."/>
        </authorList>
    </citation>
    <scope>NUCLEOTIDE SEQUENCE</scope>
    <source>
        <tissue evidence="2">Mixed sex 7-day-old adult head</tissue>
    </source>
</reference>
<dbReference type="SUPFAM" id="SSF57501">
    <property type="entry name" value="Cystine-knot cytokines"/>
    <property type="match status" value="1"/>
</dbReference>
<accession>A0A7U0K8R9</accession>